<dbReference type="Gene3D" id="1.10.10.60">
    <property type="entry name" value="Homeodomain-like"/>
    <property type="match status" value="1"/>
</dbReference>
<evidence type="ECO:0000313" key="6">
    <source>
        <dbReference type="Proteomes" id="UP000245206"/>
    </source>
</evidence>
<proteinExistence type="predicted"/>
<feature type="domain" description="HTH araC/xylS-type" evidence="4">
    <location>
        <begin position="161"/>
        <end position="263"/>
    </location>
</feature>
<evidence type="ECO:0000259" key="4">
    <source>
        <dbReference type="PROSITE" id="PS01124"/>
    </source>
</evidence>
<dbReference type="PROSITE" id="PS01124">
    <property type="entry name" value="HTH_ARAC_FAMILY_2"/>
    <property type="match status" value="1"/>
</dbReference>
<evidence type="ECO:0000256" key="1">
    <source>
        <dbReference type="ARBA" id="ARBA00023015"/>
    </source>
</evidence>
<dbReference type="PANTHER" id="PTHR46796">
    <property type="entry name" value="HTH-TYPE TRANSCRIPTIONAL ACTIVATOR RHAS-RELATED"/>
    <property type="match status" value="1"/>
</dbReference>
<dbReference type="SMART" id="SM00342">
    <property type="entry name" value="HTH_ARAC"/>
    <property type="match status" value="1"/>
</dbReference>
<keyword evidence="1" id="KW-0805">Transcription regulation</keyword>
<dbReference type="InterPro" id="IPR018060">
    <property type="entry name" value="HTH_AraC"/>
</dbReference>
<dbReference type="Proteomes" id="UP000245206">
    <property type="component" value="Unassembled WGS sequence"/>
</dbReference>
<dbReference type="Pfam" id="PF20240">
    <property type="entry name" value="DUF6597"/>
    <property type="match status" value="1"/>
</dbReference>
<dbReference type="InterPro" id="IPR050204">
    <property type="entry name" value="AraC_XylS_family_regulators"/>
</dbReference>
<evidence type="ECO:0000256" key="3">
    <source>
        <dbReference type="ARBA" id="ARBA00023163"/>
    </source>
</evidence>
<dbReference type="Pfam" id="PF12833">
    <property type="entry name" value="HTH_18"/>
    <property type="match status" value="1"/>
</dbReference>
<evidence type="ECO:0000256" key="2">
    <source>
        <dbReference type="ARBA" id="ARBA00023125"/>
    </source>
</evidence>
<protein>
    <submittedName>
        <fullName evidence="5">DNA-binding helix-turn-helix protein</fullName>
    </submittedName>
</protein>
<dbReference type="InterPro" id="IPR009057">
    <property type="entry name" value="Homeodomain-like_sf"/>
</dbReference>
<dbReference type="EMBL" id="BFAZ01000002">
    <property type="protein sequence ID" value="GBF41090.1"/>
    <property type="molecule type" value="Genomic_DNA"/>
</dbReference>
<name>A0A2P2D8Y2_9LEPT</name>
<comment type="caution">
    <text evidence="5">The sequence shown here is derived from an EMBL/GenBank/DDBJ whole genome shotgun (WGS) entry which is preliminary data.</text>
</comment>
<keyword evidence="2 5" id="KW-0238">DNA-binding</keyword>
<accession>A0A2P2D8Y2</accession>
<organism evidence="5 6">
    <name type="scientific">Leptospira ellinghausenii</name>
    <dbReference type="NCBI Taxonomy" id="1917822"/>
    <lineage>
        <taxon>Bacteria</taxon>
        <taxon>Pseudomonadati</taxon>
        <taxon>Spirochaetota</taxon>
        <taxon>Spirochaetia</taxon>
        <taxon>Leptospirales</taxon>
        <taxon>Leptospiraceae</taxon>
        <taxon>Leptospira</taxon>
    </lineage>
</organism>
<dbReference type="SUPFAM" id="SSF46689">
    <property type="entry name" value="Homeodomain-like"/>
    <property type="match status" value="1"/>
</dbReference>
<sequence>MSHMEYKTYLPHKDLRSFVKCYWSLKVPKSNQPQKQKIVPDGCIELAFLFGDGIKRYTNQSDFVIQPKAMVIGQITKPFEIEPMGFVDSFAVRFYPYGFSMIHSVPMEQLVNTETDISILFGKEIAQKLSLDLTNANYTKDRIKIMESFLFARLTNKTNQKRVVKKTWETLQKEKGSQSVLSIWNHDPKKIREMERKFLKHIGISPKQLGKMIRMQTAIELMLCEEEKSLTQIAYESDYYDQSHFIKDFQKFTGESPKQFLQNENFQLSKLFYQKN</sequence>
<gene>
    <name evidence="5" type="ORF">LPTSP2_03600</name>
</gene>
<dbReference type="PANTHER" id="PTHR46796:SF13">
    <property type="entry name" value="HTH-TYPE TRANSCRIPTIONAL ACTIVATOR RHAS"/>
    <property type="match status" value="1"/>
</dbReference>
<keyword evidence="3" id="KW-0804">Transcription</keyword>
<dbReference type="GO" id="GO:0003700">
    <property type="term" value="F:DNA-binding transcription factor activity"/>
    <property type="evidence" value="ECO:0007669"/>
    <property type="project" value="InterPro"/>
</dbReference>
<reference evidence="6" key="1">
    <citation type="journal article" date="2019" name="Microbiol. Immunol.">
        <title>Molecular and phenotypic characterization of Leptospira johnsonii sp. nov., Leptospira ellinghausenii sp. nov. and Leptospira ryugenii sp. nov. isolated from soil and water in Japan.</title>
        <authorList>
            <person name="Masuzawa T."/>
            <person name="Saito M."/>
            <person name="Nakao R."/>
            <person name="Nikaido Y."/>
            <person name="Matsumoto M."/>
            <person name="Ogawa M."/>
            <person name="Yokoyama M."/>
            <person name="Hidaka Y."/>
            <person name="Tomita J."/>
            <person name="Sakakibara K."/>
            <person name="Suzuki K."/>
            <person name="Yasuda S."/>
            <person name="Sato H."/>
            <person name="Yamaguchi M."/>
            <person name="Yoshida S.I."/>
            <person name="Koizumi N."/>
            <person name="Kawamura Y."/>
        </authorList>
    </citation>
    <scope>NUCLEOTIDE SEQUENCE [LARGE SCALE GENOMIC DNA]</scope>
    <source>
        <strain evidence="6">E18</strain>
    </source>
</reference>
<keyword evidence="6" id="KW-1185">Reference proteome</keyword>
<evidence type="ECO:0000313" key="5">
    <source>
        <dbReference type="EMBL" id="GBF41090.1"/>
    </source>
</evidence>
<dbReference type="InterPro" id="IPR046532">
    <property type="entry name" value="DUF6597"/>
</dbReference>
<dbReference type="AlphaFoldDB" id="A0A2P2D8Y2"/>
<dbReference type="GO" id="GO:0043565">
    <property type="term" value="F:sequence-specific DNA binding"/>
    <property type="evidence" value="ECO:0007669"/>
    <property type="project" value="InterPro"/>
</dbReference>